<dbReference type="OrthoDB" id="7022602at2"/>
<keyword evidence="3" id="KW-1185">Reference proteome</keyword>
<dbReference type="EMBL" id="VFES01000024">
    <property type="protein sequence ID" value="TWR59581.1"/>
    <property type="molecule type" value="Genomic_DNA"/>
</dbReference>
<comment type="caution">
    <text evidence="2">The sequence shown here is derived from an EMBL/GenBank/DDBJ whole genome shotgun (WGS) entry which is preliminary data.</text>
</comment>
<dbReference type="Proteomes" id="UP000317267">
    <property type="component" value="Unassembled WGS sequence"/>
</dbReference>
<sequence length="659" mass="72119">MPTKKSKHVVVAGFDDPNLSSPEYPDALNGTSGKIHRPGLDANNGLRFLMRTWGAPDDDDYATIEWSPDGIDTWTVLWTIHFPAEITTPTVERVIPMSLLNHGKYEFRYKVKNGIGGVYTDFSETSMADIDLFGPFKRLGSALKPPKVKFPDFIETSADIITQVVIDTNPEFTFEVLPYDDWESGDGVRYWFTQDNPADNGPPLNTLPIPAGGLEIDLPNTFFANPDVLDGIWFFVYQLIDGAGNVSELSRTEGRILKRSNGLILTPLIIRENTPDGLIDIPEWEANVVVAIPAYAYQPGDHVTIRWGSQSHGPIPLNGVFDFDITLPNQLILDEFGTSTEAVTTSATYEIHQNGGTDRPPTATDIDVNLWAPGPTPPLPGEENPDLGEVELMGPASDPVPNLLVKADFDAAGAIVARITLWTTPSPRMNDIIRVYWGSKSLQVGELTLGSEAPGAGIVIELDKTALATLGNDSHDLFYTVSEPDSLNGNLSPSTSVQVDDAIEHIMDPAEFRNVQSWSGDPRGRLNCVSVKGGPELPWTDRYLEVWIPPNSDYFKEGVDVIIEFHGAEGLNGDLPAIGSTTGSRTITLDETTAEQGFMFHYGPYVPFLKPIEGYTPPFASSWLRYSINHGGTWARSVPAVIPVRMYSANNTCDTSGLP</sequence>
<dbReference type="EMBL" id="FNKM01000002">
    <property type="protein sequence ID" value="SDR26755.1"/>
    <property type="molecule type" value="Genomic_DNA"/>
</dbReference>
<evidence type="ECO:0000313" key="3">
    <source>
        <dbReference type="Proteomes" id="UP000198740"/>
    </source>
</evidence>
<evidence type="ECO:0000313" key="4">
    <source>
        <dbReference type="Proteomes" id="UP000317267"/>
    </source>
</evidence>
<proteinExistence type="predicted"/>
<protein>
    <submittedName>
        <fullName evidence="2">Uncharacterized protein</fullName>
    </submittedName>
</protein>
<evidence type="ECO:0000313" key="2">
    <source>
        <dbReference type="EMBL" id="TWR59581.1"/>
    </source>
</evidence>
<evidence type="ECO:0000313" key="1">
    <source>
        <dbReference type="EMBL" id="SDR26755.1"/>
    </source>
</evidence>
<dbReference type="AlphaFoldDB" id="A0A1H1HML6"/>
<dbReference type="RefSeq" id="WP_090405178.1">
    <property type="nucleotide sequence ID" value="NZ_FNKM01000002.1"/>
</dbReference>
<name>A0A1H1HML6_9PSED</name>
<gene>
    <name evidence="2" type="ORF">FIV39_27840</name>
    <name evidence="1" type="ORF">SAMN04490186_4555</name>
</gene>
<organism evidence="2 4">
    <name type="scientific">Pseudomonas grimontii</name>
    <dbReference type="NCBI Taxonomy" id="129847"/>
    <lineage>
        <taxon>Bacteria</taxon>
        <taxon>Pseudomonadati</taxon>
        <taxon>Pseudomonadota</taxon>
        <taxon>Gammaproteobacteria</taxon>
        <taxon>Pseudomonadales</taxon>
        <taxon>Pseudomonadaceae</taxon>
        <taxon>Pseudomonas</taxon>
    </lineage>
</organism>
<accession>A0A1H1HML6</accession>
<reference evidence="1 3" key="1">
    <citation type="submission" date="2016-10" db="EMBL/GenBank/DDBJ databases">
        <authorList>
            <person name="Varghese N."/>
            <person name="Submissions S."/>
        </authorList>
    </citation>
    <scope>NUCLEOTIDE SEQUENCE [LARGE SCALE GENOMIC DNA]</scope>
    <source>
        <strain evidence="1 3">BS2976</strain>
    </source>
</reference>
<reference evidence="2 4" key="2">
    <citation type="submission" date="2019-06" db="EMBL/GenBank/DDBJ databases">
        <title>Pseudomonas bimorpha sp. nov. isolated from bovine raw milk and skim milk concentrate.</title>
        <authorList>
            <person name="Hofmann K."/>
            <person name="Huptas C."/>
            <person name="Doll E."/>
            <person name="Scherer S."/>
            <person name="Wenning M."/>
        </authorList>
    </citation>
    <scope>NUCLEOTIDE SEQUENCE [LARGE SCALE GENOMIC DNA]</scope>
    <source>
        <strain evidence="2 4">DSM 17515</strain>
    </source>
</reference>
<dbReference type="Proteomes" id="UP000198740">
    <property type="component" value="Unassembled WGS sequence"/>
</dbReference>